<feature type="compositionally biased region" description="Basic and acidic residues" evidence="3">
    <location>
        <begin position="209"/>
        <end position="226"/>
    </location>
</feature>
<keyword evidence="4" id="KW-0732">Signal</keyword>
<dbReference type="VEuPathDB" id="CryptoDB:Cvel_8345"/>
<dbReference type="Pfam" id="PF00011">
    <property type="entry name" value="HSP20"/>
    <property type="match status" value="1"/>
</dbReference>
<feature type="signal peptide" evidence="4">
    <location>
        <begin position="1"/>
        <end position="22"/>
    </location>
</feature>
<accession>A0A0G4HSS3</accession>
<dbReference type="Gene3D" id="2.60.40.790">
    <property type="match status" value="1"/>
</dbReference>
<name>A0A0G4HSS3_9ALVE</name>
<evidence type="ECO:0000313" key="6">
    <source>
        <dbReference type="EMBL" id="CEM47444.1"/>
    </source>
</evidence>
<sequence length="304" mass="34086">MHPQNIALLLAFALLSAHGTEGLHLQPRFVRPGAIGWLNSPFGLTNFERRLMQAANDMISGTGACYPGTCAPSAEVFDRDFFPPAFRGIGGLLPAPMGGVLARRDNLYLDEKTNEYVYEADMPGVEIEDVRVELVTKEGFAPLLSVDAEREVKQVKRDFFPGPEGSEVPRAVVDEEREKQMEKELSDLKKDLGMPDEGEKDDTLQTAETDVKPHGQEPEEKEEVTTARELQQDEAEQVQQQTQAQRESRFYSKAKYSYSVRLPSDVDEESVRATLKRGVLNVRVGRKEKKEDRSRRAIPVEHGA</sequence>
<dbReference type="PROSITE" id="PS01031">
    <property type="entry name" value="SHSP"/>
    <property type="match status" value="1"/>
</dbReference>
<feature type="region of interest" description="Disordered" evidence="3">
    <location>
        <begin position="158"/>
        <end position="249"/>
    </location>
</feature>
<evidence type="ECO:0000259" key="5">
    <source>
        <dbReference type="PROSITE" id="PS01031"/>
    </source>
</evidence>
<evidence type="ECO:0000256" key="3">
    <source>
        <dbReference type="SAM" id="MobiDB-lite"/>
    </source>
</evidence>
<dbReference type="InterPro" id="IPR002068">
    <property type="entry name" value="A-crystallin/Hsp20_dom"/>
</dbReference>
<feature type="compositionally biased region" description="Basic and acidic residues" evidence="3">
    <location>
        <begin position="172"/>
        <end position="193"/>
    </location>
</feature>
<dbReference type="SUPFAM" id="SSF49764">
    <property type="entry name" value="HSP20-like chaperones"/>
    <property type="match status" value="1"/>
</dbReference>
<feature type="chain" id="PRO_5005191805" description="SHSP domain-containing protein" evidence="4">
    <location>
        <begin position="23"/>
        <end position="304"/>
    </location>
</feature>
<dbReference type="AlphaFoldDB" id="A0A0G4HSS3"/>
<dbReference type="CDD" id="cd06464">
    <property type="entry name" value="ACD_sHsps-like"/>
    <property type="match status" value="1"/>
</dbReference>
<evidence type="ECO:0000256" key="1">
    <source>
        <dbReference type="PROSITE-ProRule" id="PRU00285"/>
    </source>
</evidence>
<evidence type="ECO:0000256" key="2">
    <source>
        <dbReference type="RuleBase" id="RU003616"/>
    </source>
</evidence>
<gene>
    <name evidence="6" type="ORF">Cvel_8345</name>
</gene>
<dbReference type="EMBL" id="CDMZ01003749">
    <property type="protein sequence ID" value="CEM47444.1"/>
    <property type="molecule type" value="Genomic_DNA"/>
</dbReference>
<reference evidence="6" key="1">
    <citation type="submission" date="2014-11" db="EMBL/GenBank/DDBJ databases">
        <authorList>
            <person name="Otto D Thomas"/>
            <person name="Naeem Raeece"/>
        </authorList>
    </citation>
    <scope>NUCLEOTIDE SEQUENCE</scope>
</reference>
<proteinExistence type="inferred from homology"/>
<organism evidence="6">
    <name type="scientific">Chromera velia CCMP2878</name>
    <dbReference type="NCBI Taxonomy" id="1169474"/>
    <lineage>
        <taxon>Eukaryota</taxon>
        <taxon>Sar</taxon>
        <taxon>Alveolata</taxon>
        <taxon>Colpodellida</taxon>
        <taxon>Chromeraceae</taxon>
        <taxon>Chromera</taxon>
    </lineage>
</organism>
<comment type="similarity">
    <text evidence="1 2">Belongs to the small heat shock protein (HSP20) family.</text>
</comment>
<protein>
    <recommendedName>
        <fullName evidence="5">SHSP domain-containing protein</fullName>
    </recommendedName>
</protein>
<dbReference type="InterPro" id="IPR008978">
    <property type="entry name" value="HSP20-like_chaperone"/>
</dbReference>
<feature type="domain" description="SHSP" evidence="5">
    <location>
        <begin position="98"/>
        <end position="301"/>
    </location>
</feature>
<evidence type="ECO:0000256" key="4">
    <source>
        <dbReference type="SAM" id="SignalP"/>
    </source>
</evidence>